<keyword evidence="4" id="KW-1185">Reference proteome</keyword>
<evidence type="ECO:0000259" key="2">
    <source>
        <dbReference type="SMART" id="SM00409"/>
    </source>
</evidence>
<dbReference type="InterPro" id="IPR036179">
    <property type="entry name" value="Ig-like_dom_sf"/>
</dbReference>
<evidence type="ECO:0000313" key="4">
    <source>
        <dbReference type="Proteomes" id="UP001059041"/>
    </source>
</evidence>
<dbReference type="Proteomes" id="UP001059041">
    <property type="component" value="Linkage Group LG25"/>
</dbReference>
<comment type="caution">
    <text evidence="3">The sequence shown here is derived from an EMBL/GenBank/DDBJ whole genome shotgun (WGS) entry which is preliminary data.</text>
</comment>
<gene>
    <name evidence="3" type="ORF">IRJ41_019989</name>
</gene>
<reference evidence="3" key="1">
    <citation type="submission" date="2021-02" db="EMBL/GenBank/DDBJ databases">
        <title>Comparative genomics reveals that relaxation of natural selection precedes convergent phenotypic evolution of cavefish.</title>
        <authorList>
            <person name="Peng Z."/>
        </authorList>
    </citation>
    <scope>NUCLEOTIDE SEQUENCE</scope>
    <source>
        <tissue evidence="3">Muscle</tissue>
    </source>
</reference>
<keyword evidence="1" id="KW-0732">Signal</keyword>
<feature type="signal peptide" evidence="1">
    <location>
        <begin position="1"/>
        <end position="19"/>
    </location>
</feature>
<sequence>MNFRLSSLILLLHIQGSLTVDNFPVNCNEQNICAVEVEHVMLLCSYSNINIKTGFWFSQKQSQNWREKDEPEDLTLDSDYSGRVNQRITNYHSRLTIRDVRERDSGEYQLMFIMKDGVKHISSVTVHLTVTGLQVKMNLIDGQVQLICESSCNLTYKASYYWHKNGQYINNINEESRYMFVLPSGSTDSYSCFVTGKNNPSAYLPCGRGRKCDITLFNQMHSG</sequence>
<dbReference type="AlphaFoldDB" id="A0A9W7WAY8"/>
<name>A0A9W7WAY8_TRIRA</name>
<dbReference type="PANTHER" id="PTHR46013:SF4">
    <property type="entry name" value="B-CELL RECEPTOR CD22-RELATED"/>
    <property type="match status" value="1"/>
</dbReference>
<dbReference type="Gene3D" id="2.60.40.10">
    <property type="entry name" value="Immunoglobulins"/>
    <property type="match status" value="1"/>
</dbReference>
<accession>A0A9W7WAY8</accession>
<evidence type="ECO:0000256" key="1">
    <source>
        <dbReference type="SAM" id="SignalP"/>
    </source>
</evidence>
<organism evidence="3 4">
    <name type="scientific">Triplophysa rosa</name>
    <name type="common">Cave loach</name>
    <dbReference type="NCBI Taxonomy" id="992332"/>
    <lineage>
        <taxon>Eukaryota</taxon>
        <taxon>Metazoa</taxon>
        <taxon>Chordata</taxon>
        <taxon>Craniata</taxon>
        <taxon>Vertebrata</taxon>
        <taxon>Euteleostomi</taxon>
        <taxon>Actinopterygii</taxon>
        <taxon>Neopterygii</taxon>
        <taxon>Teleostei</taxon>
        <taxon>Ostariophysi</taxon>
        <taxon>Cypriniformes</taxon>
        <taxon>Nemacheilidae</taxon>
        <taxon>Triplophysa</taxon>
    </lineage>
</organism>
<proteinExistence type="predicted"/>
<dbReference type="InterPro" id="IPR013783">
    <property type="entry name" value="Ig-like_fold"/>
</dbReference>
<dbReference type="InterPro" id="IPR003599">
    <property type="entry name" value="Ig_sub"/>
</dbReference>
<protein>
    <recommendedName>
        <fullName evidence="2">Immunoglobulin domain-containing protein</fullName>
    </recommendedName>
</protein>
<evidence type="ECO:0000313" key="3">
    <source>
        <dbReference type="EMBL" id="KAI7791433.1"/>
    </source>
</evidence>
<dbReference type="PANTHER" id="PTHR46013">
    <property type="entry name" value="VASCULAR CELL ADHESION MOLECULE 1"/>
    <property type="match status" value="1"/>
</dbReference>
<dbReference type="EMBL" id="JAFHDT010000025">
    <property type="protein sequence ID" value="KAI7791433.1"/>
    <property type="molecule type" value="Genomic_DNA"/>
</dbReference>
<feature type="domain" description="Immunoglobulin" evidence="2">
    <location>
        <begin position="29"/>
        <end position="131"/>
    </location>
</feature>
<dbReference type="SUPFAM" id="SSF48726">
    <property type="entry name" value="Immunoglobulin"/>
    <property type="match status" value="1"/>
</dbReference>
<feature type="chain" id="PRO_5040988589" description="Immunoglobulin domain-containing protein" evidence="1">
    <location>
        <begin position="20"/>
        <end position="223"/>
    </location>
</feature>
<dbReference type="SMART" id="SM00409">
    <property type="entry name" value="IG"/>
    <property type="match status" value="1"/>
</dbReference>